<dbReference type="AlphaFoldDB" id="A0A8J5W7X1"/>
<reference evidence="2" key="2">
    <citation type="submission" date="2021-02" db="EMBL/GenBank/DDBJ databases">
        <authorList>
            <person name="Kimball J.A."/>
            <person name="Haas M.W."/>
            <person name="Macchietto M."/>
            <person name="Kono T."/>
            <person name="Duquette J."/>
            <person name="Shao M."/>
        </authorList>
    </citation>
    <scope>NUCLEOTIDE SEQUENCE</scope>
    <source>
        <tissue evidence="2">Fresh leaf tissue</tissue>
    </source>
</reference>
<organism evidence="2 3">
    <name type="scientific">Zizania palustris</name>
    <name type="common">Northern wild rice</name>
    <dbReference type="NCBI Taxonomy" id="103762"/>
    <lineage>
        <taxon>Eukaryota</taxon>
        <taxon>Viridiplantae</taxon>
        <taxon>Streptophyta</taxon>
        <taxon>Embryophyta</taxon>
        <taxon>Tracheophyta</taxon>
        <taxon>Spermatophyta</taxon>
        <taxon>Magnoliopsida</taxon>
        <taxon>Liliopsida</taxon>
        <taxon>Poales</taxon>
        <taxon>Poaceae</taxon>
        <taxon>BOP clade</taxon>
        <taxon>Oryzoideae</taxon>
        <taxon>Oryzeae</taxon>
        <taxon>Zizaniinae</taxon>
        <taxon>Zizania</taxon>
    </lineage>
</organism>
<sequence length="87" mass="9651">MVTVEVPATQRAAPAVAAGGGLQMLQAGLPIGFRFCLTDEELLLHYLRREALSFPRPADIIPVANLTYPFRSPIQQPKQQQSYKKQT</sequence>
<dbReference type="GO" id="GO:0003677">
    <property type="term" value="F:DNA binding"/>
    <property type="evidence" value="ECO:0007669"/>
    <property type="project" value="InterPro"/>
</dbReference>
<dbReference type="OrthoDB" id="785209at2759"/>
<dbReference type="InterPro" id="IPR003441">
    <property type="entry name" value="NAC-dom"/>
</dbReference>
<dbReference type="PROSITE" id="PS51005">
    <property type="entry name" value="NAC"/>
    <property type="match status" value="1"/>
</dbReference>
<name>A0A8J5W7X1_ZIZPA</name>
<comment type="caution">
    <text evidence="2">The sequence shown here is derived from an EMBL/GenBank/DDBJ whole genome shotgun (WGS) entry which is preliminary data.</text>
</comment>
<feature type="domain" description="NAC" evidence="1">
    <location>
        <begin position="29"/>
        <end position="87"/>
    </location>
</feature>
<dbReference type="GO" id="GO:0006355">
    <property type="term" value="P:regulation of DNA-templated transcription"/>
    <property type="evidence" value="ECO:0007669"/>
    <property type="project" value="InterPro"/>
</dbReference>
<keyword evidence="3" id="KW-1185">Reference proteome</keyword>
<dbReference type="EMBL" id="JAAALK010000082">
    <property type="protein sequence ID" value="KAG8084780.1"/>
    <property type="molecule type" value="Genomic_DNA"/>
</dbReference>
<reference evidence="2" key="1">
    <citation type="journal article" date="2021" name="bioRxiv">
        <title>Whole Genome Assembly and Annotation of Northern Wild Rice, Zizania palustris L., Supports a Whole Genome Duplication in the Zizania Genus.</title>
        <authorList>
            <person name="Haas M."/>
            <person name="Kono T."/>
            <person name="Macchietto M."/>
            <person name="Millas R."/>
            <person name="McGilp L."/>
            <person name="Shao M."/>
            <person name="Duquette J."/>
            <person name="Hirsch C.N."/>
            <person name="Kimball J."/>
        </authorList>
    </citation>
    <scope>NUCLEOTIDE SEQUENCE</scope>
    <source>
        <tissue evidence="2">Fresh leaf tissue</tissue>
    </source>
</reference>
<proteinExistence type="predicted"/>
<dbReference type="Pfam" id="PF02365">
    <property type="entry name" value="NAM"/>
    <property type="match status" value="1"/>
</dbReference>
<evidence type="ECO:0000313" key="3">
    <source>
        <dbReference type="Proteomes" id="UP000729402"/>
    </source>
</evidence>
<accession>A0A8J5W7X1</accession>
<dbReference type="Proteomes" id="UP000729402">
    <property type="component" value="Unassembled WGS sequence"/>
</dbReference>
<gene>
    <name evidence="2" type="ORF">GUJ93_ZPchr0010g10427</name>
</gene>
<evidence type="ECO:0000313" key="2">
    <source>
        <dbReference type="EMBL" id="KAG8084780.1"/>
    </source>
</evidence>
<evidence type="ECO:0000259" key="1">
    <source>
        <dbReference type="PROSITE" id="PS51005"/>
    </source>
</evidence>
<protein>
    <recommendedName>
        <fullName evidence="1">NAC domain-containing protein</fullName>
    </recommendedName>
</protein>